<keyword evidence="8" id="KW-0411">Iron-sulfur</keyword>
<evidence type="ECO:0000313" key="11">
    <source>
        <dbReference type="EMBL" id="NYI90491.1"/>
    </source>
</evidence>
<keyword evidence="6" id="KW-0378">Hydrolase</keyword>
<dbReference type="Proteomes" id="UP000549616">
    <property type="component" value="Unassembled WGS sequence"/>
</dbReference>
<keyword evidence="12" id="KW-1185">Reference proteome</keyword>
<evidence type="ECO:0000256" key="6">
    <source>
        <dbReference type="ARBA" id="ARBA00022801"/>
    </source>
</evidence>
<proteinExistence type="inferred from homology"/>
<comment type="similarity">
    <text evidence="1">Belongs to the uracil-DNA glycosylase (UDG) superfamily. Type 4 (UDGa) family.</text>
</comment>
<evidence type="ECO:0000256" key="5">
    <source>
        <dbReference type="ARBA" id="ARBA00022763"/>
    </source>
</evidence>
<evidence type="ECO:0000256" key="1">
    <source>
        <dbReference type="ARBA" id="ARBA00006521"/>
    </source>
</evidence>
<keyword evidence="7" id="KW-0408">Iron</keyword>
<sequence>MATRTRGDAAEFVPDSHSLTRLRSAARDCHGCDLYRDATHTVFGDGPAPAKVLMLGEQPGDREDVEGAPFVGPAGRVLDRALEEAGVDRSQVYVTNAVKHFKFVPSERGKQRIHKKPSRGEIVACRPWLLAELDAVRPETVVLLGATAASSLMGPSFRVTAHRGELLPAPDEFDGHPEQVLPTVHPSSVLRAPDRADAYAALVADLRAVP</sequence>
<dbReference type="GO" id="GO:0097506">
    <property type="term" value="F:deaminated base DNA N-glycosylase activity"/>
    <property type="evidence" value="ECO:0007669"/>
    <property type="project" value="UniProtKB-ARBA"/>
</dbReference>
<dbReference type="AlphaFoldDB" id="A0A853B6Y7"/>
<keyword evidence="11" id="KW-0548">Nucleotidyltransferase</keyword>
<dbReference type="SMART" id="SM00987">
    <property type="entry name" value="UreE_C"/>
    <property type="match status" value="1"/>
</dbReference>
<evidence type="ECO:0000256" key="4">
    <source>
        <dbReference type="ARBA" id="ARBA00022723"/>
    </source>
</evidence>
<dbReference type="NCBIfam" id="TIGR03914">
    <property type="entry name" value="UDG_fam_dom"/>
    <property type="match status" value="1"/>
</dbReference>
<dbReference type="GO" id="GO:0016779">
    <property type="term" value="F:nucleotidyltransferase activity"/>
    <property type="evidence" value="ECO:0007669"/>
    <property type="project" value="UniProtKB-KW"/>
</dbReference>
<dbReference type="PANTHER" id="PTHR33693">
    <property type="entry name" value="TYPE-5 URACIL-DNA GLYCOSYLASE"/>
    <property type="match status" value="1"/>
</dbReference>
<dbReference type="SMART" id="SM00986">
    <property type="entry name" value="UDG"/>
    <property type="match status" value="1"/>
</dbReference>
<dbReference type="GO" id="GO:0006281">
    <property type="term" value="P:DNA repair"/>
    <property type="evidence" value="ECO:0007669"/>
    <property type="project" value="UniProtKB-KW"/>
</dbReference>
<dbReference type="InterPro" id="IPR036895">
    <property type="entry name" value="Uracil-DNA_glycosylase-like_sf"/>
</dbReference>
<evidence type="ECO:0000256" key="7">
    <source>
        <dbReference type="ARBA" id="ARBA00023004"/>
    </source>
</evidence>
<dbReference type="InterPro" id="IPR051536">
    <property type="entry name" value="UDG_Type-4/5"/>
</dbReference>
<evidence type="ECO:0000259" key="10">
    <source>
        <dbReference type="SMART" id="SM00986"/>
    </source>
</evidence>
<keyword evidence="9" id="KW-0234">DNA repair</keyword>
<dbReference type="PANTHER" id="PTHR33693:SF9">
    <property type="entry name" value="TYPE-4 URACIL-DNA GLYCOSYLASE"/>
    <property type="match status" value="1"/>
</dbReference>
<evidence type="ECO:0000256" key="3">
    <source>
        <dbReference type="ARBA" id="ARBA00022485"/>
    </source>
</evidence>
<evidence type="ECO:0000256" key="8">
    <source>
        <dbReference type="ARBA" id="ARBA00023014"/>
    </source>
</evidence>
<reference evidence="11 12" key="1">
    <citation type="submission" date="2020-07" db="EMBL/GenBank/DDBJ databases">
        <title>Sequencing the genomes of 1000 actinobacteria strains.</title>
        <authorList>
            <person name="Klenk H.-P."/>
        </authorList>
    </citation>
    <scope>NUCLEOTIDE SEQUENCE [LARGE SCALE GENOMIC DNA]</scope>
    <source>
        <strain evidence="11 12">DSM 104006</strain>
    </source>
</reference>
<keyword evidence="11" id="KW-0808">Transferase</keyword>
<name>A0A853B6Y7_9PSEU</name>
<dbReference type="GO" id="GO:0046872">
    <property type="term" value="F:metal ion binding"/>
    <property type="evidence" value="ECO:0007669"/>
    <property type="project" value="UniProtKB-KW"/>
</dbReference>
<keyword evidence="5" id="KW-0227">DNA damage</keyword>
<dbReference type="EMBL" id="JACCFK010000001">
    <property type="protein sequence ID" value="NYI90491.1"/>
    <property type="molecule type" value="Genomic_DNA"/>
</dbReference>
<dbReference type="CDD" id="cd10030">
    <property type="entry name" value="UDG-F4_TTUDGA_SPO1dp_like"/>
    <property type="match status" value="1"/>
</dbReference>
<dbReference type="Pfam" id="PF03167">
    <property type="entry name" value="UDG"/>
    <property type="match status" value="1"/>
</dbReference>
<evidence type="ECO:0000256" key="2">
    <source>
        <dbReference type="ARBA" id="ARBA00019403"/>
    </source>
</evidence>
<dbReference type="Gene3D" id="3.40.470.10">
    <property type="entry name" value="Uracil-DNA glycosylase-like domain"/>
    <property type="match status" value="1"/>
</dbReference>
<keyword evidence="3" id="KW-0004">4Fe-4S</keyword>
<gene>
    <name evidence="11" type="ORF">HNR02_003814</name>
</gene>
<protein>
    <recommendedName>
        <fullName evidence="2">Type-4 uracil-DNA glycosylase</fullName>
    </recommendedName>
</protein>
<dbReference type="InterPro" id="IPR005122">
    <property type="entry name" value="Uracil-DNA_glycosylase-like"/>
</dbReference>
<evidence type="ECO:0000313" key="12">
    <source>
        <dbReference type="Proteomes" id="UP000549616"/>
    </source>
</evidence>
<dbReference type="RefSeq" id="WP_179774506.1">
    <property type="nucleotide sequence ID" value="NZ_JACCFK010000001.1"/>
</dbReference>
<dbReference type="GO" id="GO:0051539">
    <property type="term" value="F:4 iron, 4 sulfur cluster binding"/>
    <property type="evidence" value="ECO:0007669"/>
    <property type="project" value="UniProtKB-KW"/>
</dbReference>
<evidence type="ECO:0000256" key="9">
    <source>
        <dbReference type="ARBA" id="ARBA00023204"/>
    </source>
</evidence>
<keyword evidence="4" id="KW-0479">Metal-binding</keyword>
<organism evidence="11 12">
    <name type="scientific">Amycolatopsis endophytica</name>
    <dbReference type="NCBI Taxonomy" id="860233"/>
    <lineage>
        <taxon>Bacteria</taxon>
        <taxon>Bacillati</taxon>
        <taxon>Actinomycetota</taxon>
        <taxon>Actinomycetes</taxon>
        <taxon>Pseudonocardiales</taxon>
        <taxon>Pseudonocardiaceae</taxon>
        <taxon>Amycolatopsis</taxon>
    </lineage>
</organism>
<dbReference type="InterPro" id="IPR005273">
    <property type="entry name" value="Ura-DNA_glyco_family4"/>
</dbReference>
<comment type="caution">
    <text evidence="11">The sequence shown here is derived from an EMBL/GenBank/DDBJ whole genome shotgun (WGS) entry which is preliminary data.</text>
</comment>
<dbReference type="SUPFAM" id="SSF52141">
    <property type="entry name" value="Uracil-DNA glycosylase-like"/>
    <property type="match status" value="1"/>
</dbReference>
<dbReference type="NCBIfam" id="TIGR00758">
    <property type="entry name" value="UDG_fam4"/>
    <property type="match status" value="1"/>
</dbReference>
<accession>A0A853B6Y7</accession>
<feature type="domain" description="Uracil-DNA glycosylase-like" evidence="10">
    <location>
        <begin position="43"/>
        <end position="207"/>
    </location>
</feature>